<dbReference type="Pfam" id="PF03972">
    <property type="entry name" value="MmgE_PrpD_N"/>
    <property type="match status" value="1"/>
</dbReference>
<accession>A0A4Q7N7Q3</accession>
<protein>
    <submittedName>
        <fullName evidence="4">2-methylcitrate dehydratase PrpD</fullName>
    </submittedName>
</protein>
<evidence type="ECO:0000313" key="5">
    <source>
        <dbReference type="Proteomes" id="UP000292445"/>
    </source>
</evidence>
<evidence type="ECO:0000256" key="1">
    <source>
        <dbReference type="ARBA" id="ARBA00006174"/>
    </source>
</evidence>
<keyword evidence="5" id="KW-1185">Reference proteome</keyword>
<comment type="caution">
    <text evidence="4">The sequence shown here is derived from an EMBL/GenBank/DDBJ whole genome shotgun (WGS) entry which is preliminary data.</text>
</comment>
<proteinExistence type="inferred from homology"/>
<dbReference type="AlphaFoldDB" id="A0A4Q7N7Q3"/>
<dbReference type="InterPro" id="IPR042183">
    <property type="entry name" value="MmgE/PrpD_sf_1"/>
</dbReference>
<dbReference type="SUPFAM" id="SSF103378">
    <property type="entry name" value="2-methylcitrate dehydratase PrpD"/>
    <property type="match status" value="1"/>
</dbReference>
<dbReference type="InterPro" id="IPR042188">
    <property type="entry name" value="MmgE/PrpD_sf_2"/>
</dbReference>
<feature type="domain" description="MmgE/PrpD C-terminal" evidence="3">
    <location>
        <begin position="271"/>
        <end position="423"/>
    </location>
</feature>
<sequence>MTRAPLTAALGDFVANLRYEDIPGTAVAIAKQGIADCVGVMLAGSAEPAVAAVRSGFAPDTAGGGSSICFGPARAPAHVAAWVNGTAAHVLDYDDVALKGSHPSAVLVPAILAEAEAVGASGRDMLRAYAAGFETWGELISRDSGNYQRKGWHPTGVFGAVGAAAACAALRGATAQEAAHALGIAASQASGVMANLGFMTKPMHAGKAAACGLLAARFAAAGLTAAPNAIEHEQGYLGALSPAGDVDRERAPSLPPARWRLTEQGLAIKQYPVCYRAHRAIDAMLGLVRDRGLDAEAVKAITVRFSPSHSVILKNHRPRTAIDAKFSIEFALACALVAGRVGLRDLVDEFVLSEPIQRLVPRVSIEIEAEEMSGTSGYAPYDLVRVETTAGEVIESEHVRHARGDPQAPLSADALWTKFEDCALWSGLQLDARALFDKLNTLEHCRSAVELLR</sequence>
<feature type="domain" description="MmgE/PrpD N-terminal" evidence="2">
    <location>
        <begin position="9"/>
        <end position="246"/>
    </location>
</feature>
<dbReference type="Gene3D" id="3.30.1330.120">
    <property type="entry name" value="2-methylcitrate dehydratase PrpD"/>
    <property type="match status" value="1"/>
</dbReference>
<dbReference type="InterPro" id="IPR045336">
    <property type="entry name" value="MmgE_PrpD_N"/>
</dbReference>
<dbReference type="PANTHER" id="PTHR16943:SF8">
    <property type="entry name" value="2-METHYLCITRATE DEHYDRATASE"/>
    <property type="match status" value="1"/>
</dbReference>
<dbReference type="GO" id="GO:0016829">
    <property type="term" value="F:lyase activity"/>
    <property type="evidence" value="ECO:0007669"/>
    <property type="project" value="InterPro"/>
</dbReference>
<reference evidence="4 5" key="1">
    <citation type="submission" date="2019-02" db="EMBL/GenBank/DDBJ databases">
        <title>Genomic Encyclopedia of Type Strains, Phase IV (KMG-IV): sequencing the most valuable type-strain genomes for metagenomic binning, comparative biology and taxonomic classification.</title>
        <authorList>
            <person name="Goeker M."/>
        </authorList>
    </citation>
    <scope>NUCLEOTIDE SEQUENCE [LARGE SCALE GENOMIC DNA]</scope>
    <source>
        <strain evidence="4 5">K24</strain>
    </source>
</reference>
<organism evidence="4 5">
    <name type="scientific">Pigmentiphaga kullae</name>
    <dbReference type="NCBI Taxonomy" id="151784"/>
    <lineage>
        <taxon>Bacteria</taxon>
        <taxon>Pseudomonadati</taxon>
        <taxon>Pseudomonadota</taxon>
        <taxon>Betaproteobacteria</taxon>
        <taxon>Burkholderiales</taxon>
        <taxon>Alcaligenaceae</taxon>
        <taxon>Pigmentiphaga</taxon>
    </lineage>
</organism>
<dbReference type="InterPro" id="IPR036148">
    <property type="entry name" value="MmgE/PrpD_sf"/>
</dbReference>
<dbReference type="Proteomes" id="UP000292445">
    <property type="component" value="Unassembled WGS sequence"/>
</dbReference>
<dbReference type="InterPro" id="IPR045337">
    <property type="entry name" value="MmgE_PrpD_C"/>
</dbReference>
<evidence type="ECO:0000259" key="3">
    <source>
        <dbReference type="Pfam" id="PF19305"/>
    </source>
</evidence>
<dbReference type="InterPro" id="IPR005656">
    <property type="entry name" value="MmgE_PrpD"/>
</dbReference>
<dbReference type="RefSeq" id="WP_165404736.1">
    <property type="nucleotide sequence ID" value="NZ_SGXC01000003.1"/>
</dbReference>
<evidence type="ECO:0000313" key="4">
    <source>
        <dbReference type="EMBL" id="RZS78053.1"/>
    </source>
</evidence>
<dbReference type="Gene3D" id="1.10.4100.10">
    <property type="entry name" value="2-methylcitrate dehydratase PrpD"/>
    <property type="match status" value="1"/>
</dbReference>
<comment type="similarity">
    <text evidence="1">Belongs to the PrpD family.</text>
</comment>
<evidence type="ECO:0000259" key="2">
    <source>
        <dbReference type="Pfam" id="PF03972"/>
    </source>
</evidence>
<name>A0A4Q7N7Q3_9BURK</name>
<dbReference type="EMBL" id="SGXC01000003">
    <property type="protein sequence ID" value="RZS78053.1"/>
    <property type="molecule type" value="Genomic_DNA"/>
</dbReference>
<gene>
    <name evidence="4" type="ORF">EV675_4693</name>
</gene>
<dbReference type="Pfam" id="PF19305">
    <property type="entry name" value="MmgE_PrpD_C"/>
    <property type="match status" value="1"/>
</dbReference>
<dbReference type="PANTHER" id="PTHR16943">
    <property type="entry name" value="2-METHYLCITRATE DEHYDRATASE-RELATED"/>
    <property type="match status" value="1"/>
</dbReference>